<keyword evidence="3" id="KW-1185">Reference proteome</keyword>
<dbReference type="Proteomes" id="UP001374535">
    <property type="component" value="Chromosome 6"/>
</dbReference>
<proteinExistence type="predicted"/>
<sequence length="108" mass="12860">MEVLYSKLYDKYTKLKVCSFINNRQRLLRFVSDSSFYLSLKSKKLSELDHLNKEQEVKFVNYLSAAEELIEHLKSEKEDLLGQVNELRTELASLRHVFKMQLSFRLLI</sequence>
<dbReference type="AlphaFoldDB" id="A0AAQ3NAY2"/>
<evidence type="ECO:0000313" key="2">
    <source>
        <dbReference type="EMBL" id="WVZ05695.1"/>
    </source>
</evidence>
<name>A0AAQ3NAY2_VIGMU</name>
<accession>A0AAQ3NAY2</accession>
<keyword evidence="1" id="KW-0175">Coiled coil</keyword>
<dbReference type="GO" id="GO:0003006">
    <property type="term" value="P:developmental process involved in reproduction"/>
    <property type="evidence" value="ECO:0007669"/>
    <property type="project" value="TreeGrafter"/>
</dbReference>
<feature type="coiled-coil region" evidence="1">
    <location>
        <begin position="63"/>
        <end position="97"/>
    </location>
</feature>
<protein>
    <submittedName>
        <fullName evidence="2">Uncharacterized protein</fullName>
    </submittedName>
</protein>
<dbReference type="PANTHER" id="PTHR35489:SF2">
    <property type="entry name" value="TITAN9"/>
    <property type="match status" value="1"/>
</dbReference>
<evidence type="ECO:0000313" key="3">
    <source>
        <dbReference type="Proteomes" id="UP001374535"/>
    </source>
</evidence>
<gene>
    <name evidence="2" type="ORF">V8G54_019041</name>
</gene>
<dbReference type="EMBL" id="CP144695">
    <property type="protein sequence ID" value="WVZ05695.1"/>
    <property type="molecule type" value="Genomic_DNA"/>
</dbReference>
<organism evidence="2 3">
    <name type="scientific">Vigna mungo</name>
    <name type="common">Black gram</name>
    <name type="synonym">Phaseolus mungo</name>
    <dbReference type="NCBI Taxonomy" id="3915"/>
    <lineage>
        <taxon>Eukaryota</taxon>
        <taxon>Viridiplantae</taxon>
        <taxon>Streptophyta</taxon>
        <taxon>Embryophyta</taxon>
        <taxon>Tracheophyta</taxon>
        <taxon>Spermatophyta</taxon>
        <taxon>Magnoliopsida</taxon>
        <taxon>eudicotyledons</taxon>
        <taxon>Gunneridae</taxon>
        <taxon>Pentapetalae</taxon>
        <taxon>rosids</taxon>
        <taxon>fabids</taxon>
        <taxon>Fabales</taxon>
        <taxon>Fabaceae</taxon>
        <taxon>Papilionoideae</taxon>
        <taxon>50 kb inversion clade</taxon>
        <taxon>NPAAA clade</taxon>
        <taxon>indigoferoid/millettioid clade</taxon>
        <taxon>Phaseoleae</taxon>
        <taxon>Vigna</taxon>
    </lineage>
</organism>
<dbReference type="PANTHER" id="PTHR35489">
    <property type="entry name" value="TITAN9"/>
    <property type="match status" value="1"/>
</dbReference>
<evidence type="ECO:0000256" key="1">
    <source>
        <dbReference type="SAM" id="Coils"/>
    </source>
</evidence>
<reference evidence="2 3" key="1">
    <citation type="journal article" date="2023" name="Life. Sci Alliance">
        <title>Evolutionary insights into 3D genome organization and epigenetic landscape of Vigna mungo.</title>
        <authorList>
            <person name="Junaid A."/>
            <person name="Singh B."/>
            <person name="Bhatia S."/>
        </authorList>
    </citation>
    <scope>NUCLEOTIDE SEQUENCE [LARGE SCALE GENOMIC DNA]</scope>
    <source>
        <strain evidence="2">Urdbean</strain>
    </source>
</reference>